<dbReference type="InterPro" id="IPR050261">
    <property type="entry name" value="FrsA_esterase"/>
</dbReference>
<reference evidence="4" key="1">
    <citation type="journal article" date="2019" name="Int. J. Syst. Evol. Microbiol.">
        <title>The Global Catalogue of Microorganisms (GCM) 10K type strain sequencing project: providing services to taxonomists for standard genome sequencing and annotation.</title>
        <authorList>
            <consortium name="The Broad Institute Genomics Platform"/>
            <consortium name="The Broad Institute Genome Sequencing Center for Infectious Disease"/>
            <person name="Wu L."/>
            <person name="Ma J."/>
        </authorList>
    </citation>
    <scope>NUCLEOTIDE SEQUENCE [LARGE SCALE GENOMIC DNA]</scope>
    <source>
        <strain evidence="4">TISTR 1571</strain>
    </source>
</reference>
<dbReference type="InterPro" id="IPR001375">
    <property type="entry name" value="Peptidase_S9_cat"/>
</dbReference>
<keyword evidence="4" id="KW-1185">Reference proteome</keyword>
<dbReference type="Proteomes" id="UP001597452">
    <property type="component" value="Unassembled WGS sequence"/>
</dbReference>
<evidence type="ECO:0000313" key="3">
    <source>
        <dbReference type="EMBL" id="MFD2639399.1"/>
    </source>
</evidence>
<organism evidence="3 4">
    <name type="scientific">Piscibacillus salipiscarius</name>
    <dbReference type="NCBI Taxonomy" id="299480"/>
    <lineage>
        <taxon>Bacteria</taxon>
        <taxon>Bacillati</taxon>
        <taxon>Bacillota</taxon>
        <taxon>Bacilli</taxon>
        <taxon>Bacillales</taxon>
        <taxon>Bacillaceae</taxon>
        <taxon>Piscibacillus</taxon>
    </lineage>
</organism>
<dbReference type="NCBIfam" id="NF007857">
    <property type="entry name" value="PRK10566.1"/>
    <property type="match status" value="1"/>
</dbReference>
<dbReference type="Pfam" id="PF00326">
    <property type="entry name" value="Peptidase_S9"/>
    <property type="match status" value="1"/>
</dbReference>
<dbReference type="InterPro" id="IPR029058">
    <property type="entry name" value="AB_hydrolase_fold"/>
</dbReference>
<dbReference type="RefSeq" id="WP_377329286.1">
    <property type="nucleotide sequence ID" value="NZ_JBHUMZ010000024.1"/>
</dbReference>
<proteinExistence type="predicted"/>
<feature type="domain" description="Peptidase S9 prolyl oligopeptidase catalytic" evidence="2">
    <location>
        <begin position="47"/>
        <end position="244"/>
    </location>
</feature>
<sequence>MIVIDQYDVRDIPVLEVVDHEKINQSLPVMIYFHGFTSSKEQDLPQAYLMAERGYRVLLPDSMHHGDRQKESDPNKIQSDFWKIVIKNLEDLNELYLYIKQHELAKDDRIGIAGTSMGGITVSAALTRYPWIKAAGIMMGSARISDMASYLLESIRKQGVDLPLTQQEINQQLTSLEPIDLSRQLDKLADRPIFIWHGEHDQVVPYQHSMSFVEQLKTSGYPKDRFQFISEPNRDHKVSREAKYALTEFFVKHL</sequence>
<evidence type="ECO:0000256" key="1">
    <source>
        <dbReference type="ARBA" id="ARBA00022801"/>
    </source>
</evidence>
<gene>
    <name evidence="3" type="primary">yjfP</name>
    <name evidence="3" type="ORF">ACFSW4_11015</name>
</gene>
<accession>A0ABW5QBL3</accession>
<dbReference type="Gene3D" id="3.40.50.1820">
    <property type="entry name" value="alpha/beta hydrolase"/>
    <property type="match status" value="1"/>
</dbReference>
<evidence type="ECO:0000313" key="4">
    <source>
        <dbReference type="Proteomes" id="UP001597452"/>
    </source>
</evidence>
<dbReference type="PANTHER" id="PTHR22946:SF9">
    <property type="entry name" value="POLYKETIDE TRANSFERASE AF380"/>
    <property type="match status" value="1"/>
</dbReference>
<dbReference type="PANTHER" id="PTHR22946">
    <property type="entry name" value="DIENELACTONE HYDROLASE DOMAIN-CONTAINING PROTEIN-RELATED"/>
    <property type="match status" value="1"/>
</dbReference>
<comment type="caution">
    <text evidence="3">The sequence shown here is derived from an EMBL/GenBank/DDBJ whole genome shotgun (WGS) entry which is preliminary data.</text>
</comment>
<name>A0ABW5QBL3_9BACI</name>
<protein>
    <submittedName>
        <fullName evidence="3">Esterase</fullName>
    </submittedName>
</protein>
<keyword evidence="1" id="KW-0378">Hydrolase</keyword>
<dbReference type="SUPFAM" id="SSF53474">
    <property type="entry name" value="alpha/beta-Hydrolases"/>
    <property type="match status" value="1"/>
</dbReference>
<dbReference type="EMBL" id="JBHUMZ010000024">
    <property type="protein sequence ID" value="MFD2639399.1"/>
    <property type="molecule type" value="Genomic_DNA"/>
</dbReference>
<evidence type="ECO:0000259" key="2">
    <source>
        <dbReference type="Pfam" id="PF00326"/>
    </source>
</evidence>